<dbReference type="Proteomes" id="UP000007259">
    <property type="component" value="Chromosome 29"/>
</dbReference>
<dbReference type="RefSeq" id="XP_003877413.1">
    <property type="nucleotide sequence ID" value="XM_003877364.1"/>
</dbReference>
<dbReference type="PhylomeDB" id="E9B142"/>
<name>E9B142_LEIMU</name>
<dbReference type="OMA" id="LMNCELP"/>
<dbReference type="SUPFAM" id="SSF52047">
    <property type="entry name" value="RNI-like"/>
    <property type="match status" value="1"/>
</dbReference>
<dbReference type="InterPro" id="IPR032675">
    <property type="entry name" value="LRR_dom_sf"/>
</dbReference>
<dbReference type="AlphaFoldDB" id="E9B142"/>
<dbReference type="KEGG" id="lmi:LMXM_29_2700"/>
<dbReference type="OrthoDB" id="263254at2759"/>
<sequence>MSLSRQVLDPNRRCVDLRDQRGGLTAGVLESLRRYLRHNDRYAHLCVSDNVLDRAAIAELCALIKRYQHLTTLEAQHCGLVDKDFRFYIGPAILTMTRITFLDLSRNCGLTDVSAETLARILVETDVETVRLFGTSLTECGGRVIATAAANTTNLVSCELPFTVGSVVLEDIEVCTRRNRAHRAILNSASVHYTRLQVRRSRLPYPPALKHMEANPMAVIDELPLLESNPDASPRSPVVDVGPKVCYTETDRQWRACIHKGRKNALMHTEALLPPSSSSSVPSAQALSSFSAASVATTKVASTPAVTRRGKATPESLNEVTMWDLADPAMSTTLHCLYLLDRQAQVAPSQTASVVAVPKIYRLSHTGPPKKATGGTMRLPFLCVRKGAATG</sequence>
<proteinExistence type="predicted"/>
<dbReference type="GeneID" id="13451517"/>
<protein>
    <submittedName>
        <fullName evidence="1">Uncharacterized protein</fullName>
    </submittedName>
</protein>
<evidence type="ECO:0000313" key="1">
    <source>
        <dbReference type="EMBL" id="CBZ28948.1"/>
    </source>
</evidence>
<keyword evidence="2" id="KW-1185">Reference proteome</keyword>
<accession>E9B142</accession>
<dbReference type="EMBL" id="FR799582">
    <property type="protein sequence ID" value="CBZ28948.1"/>
    <property type="molecule type" value="Genomic_DNA"/>
</dbReference>
<reference evidence="1 2" key="1">
    <citation type="journal article" date="2011" name="Genome Res.">
        <title>Chromosome and gene copy number variation allow major structural change between species and strains of Leishmania.</title>
        <authorList>
            <person name="Rogers M.B."/>
            <person name="Hilley J.D."/>
            <person name="Dickens N.J."/>
            <person name="Wilkes J."/>
            <person name="Bates P.A."/>
            <person name="Depledge D.P."/>
            <person name="Harris D."/>
            <person name="Her Y."/>
            <person name="Herzyk P."/>
            <person name="Imamura H."/>
            <person name="Otto T.D."/>
            <person name="Sanders M."/>
            <person name="Seeger K."/>
            <person name="Dujardin J.C."/>
            <person name="Berriman M."/>
            <person name="Smith D.F."/>
            <person name="Hertz-Fowler C."/>
            <person name="Mottram J.C."/>
        </authorList>
    </citation>
    <scope>NUCLEOTIDE SEQUENCE [LARGE SCALE GENOMIC DNA]</scope>
    <source>
        <strain evidence="1 2">MHOM/GT/2001/U1103</strain>
    </source>
</reference>
<evidence type="ECO:0000313" key="2">
    <source>
        <dbReference type="Proteomes" id="UP000007259"/>
    </source>
</evidence>
<dbReference type="VEuPathDB" id="TriTrypDB:LmxM.29.2700"/>
<gene>
    <name evidence="1" type="ORF">LMXM_29_2700</name>
</gene>
<dbReference type="Gene3D" id="3.80.10.10">
    <property type="entry name" value="Ribonuclease Inhibitor"/>
    <property type="match status" value="1"/>
</dbReference>
<organism evidence="1 2">
    <name type="scientific">Leishmania mexicana (strain MHOM/GT/2001/U1103)</name>
    <dbReference type="NCBI Taxonomy" id="929439"/>
    <lineage>
        <taxon>Eukaryota</taxon>
        <taxon>Discoba</taxon>
        <taxon>Euglenozoa</taxon>
        <taxon>Kinetoplastea</taxon>
        <taxon>Metakinetoplastina</taxon>
        <taxon>Trypanosomatida</taxon>
        <taxon>Trypanosomatidae</taxon>
        <taxon>Leishmaniinae</taxon>
        <taxon>Leishmania</taxon>
    </lineage>
</organism>